<dbReference type="EMBL" id="GBRH01210835">
    <property type="protein sequence ID" value="JAD87060.1"/>
    <property type="molecule type" value="Transcribed_RNA"/>
</dbReference>
<evidence type="ECO:0000313" key="1">
    <source>
        <dbReference type="EMBL" id="JAD87060.1"/>
    </source>
</evidence>
<reference evidence="1" key="1">
    <citation type="submission" date="2014-09" db="EMBL/GenBank/DDBJ databases">
        <authorList>
            <person name="Magalhaes I.L.F."/>
            <person name="Oliveira U."/>
            <person name="Santos F.R."/>
            <person name="Vidigal T.H.D.A."/>
            <person name="Brescovit A.D."/>
            <person name="Santos A.J."/>
        </authorList>
    </citation>
    <scope>NUCLEOTIDE SEQUENCE</scope>
    <source>
        <tissue evidence="1">Shoot tissue taken approximately 20 cm above the soil surface</tissue>
    </source>
</reference>
<name>A0A0A9DN25_ARUDO</name>
<protein>
    <submittedName>
        <fullName evidence="1">Uncharacterized protein</fullName>
    </submittedName>
</protein>
<accession>A0A0A9DN25</accession>
<organism evidence="1">
    <name type="scientific">Arundo donax</name>
    <name type="common">Giant reed</name>
    <name type="synonym">Donax arundinaceus</name>
    <dbReference type="NCBI Taxonomy" id="35708"/>
    <lineage>
        <taxon>Eukaryota</taxon>
        <taxon>Viridiplantae</taxon>
        <taxon>Streptophyta</taxon>
        <taxon>Embryophyta</taxon>
        <taxon>Tracheophyta</taxon>
        <taxon>Spermatophyta</taxon>
        <taxon>Magnoliopsida</taxon>
        <taxon>Liliopsida</taxon>
        <taxon>Poales</taxon>
        <taxon>Poaceae</taxon>
        <taxon>PACMAD clade</taxon>
        <taxon>Arundinoideae</taxon>
        <taxon>Arundineae</taxon>
        <taxon>Arundo</taxon>
    </lineage>
</organism>
<reference evidence="1" key="2">
    <citation type="journal article" date="2015" name="Data Brief">
        <title>Shoot transcriptome of the giant reed, Arundo donax.</title>
        <authorList>
            <person name="Barrero R.A."/>
            <person name="Guerrero F.D."/>
            <person name="Moolhuijzen P."/>
            <person name="Goolsby J.A."/>
            <person name="Tidwell J."/>
            <person name="Bellgard S.E."/>
            <person name="Bellgard M.I."/>
        </authorList>
    </citation>
    <scope>NUCLEOTIDE SEQUENCE</scope>
    <source>
        <tissue evidence="1">Shoot tissue taken approximately 20 cm above the soil surface</tissue>
    </source>
</reference>
<proteinExistence type="predicted"/>
<dbReference type="AlphaFoldDB" id="A0A0A9DN25"/>
<sequence>MKYFSLVAPFRHKMFLNKELCFSLLTLPNRTKVTSPGLLLMQKCRLFHERFLNLPRSPLSLSLLFPPPSQFKSDVTAPN</sequence>